<name>D4GNC0_PANAM</name>
<dbReference type="Pfam" id="PF12710">
    <property type="entry name" value="HAD"/>
    <property type="match status" value="1"/>
</dbReference>
<keyword evidence="1" id="KW-0479">Metal-binding</keyword>
<dbReference type="NCBIfam" id="TIGR01488">
    <property type="entry name" value="HAD-SF-IB"/>
    <property type="match status" value="1"/>
</dbReference>
<sequence length="223" mass="25425">MRRTPMDLALFDLDETLISEDSTGLWLRWLVSQGFASSDLIDEEQELMRQYYAGTLSIDEYMHKTLSPLTGMATMTVEGWVRRFIHRDIMPRVYPEARARLDWHQARGDRIIVISASGEHLVNPIASQLGACGALAIGVEVVDERYSGNTYGTLTFQHGKVKRVEEWKAARPAETYAHTWAYSDSMNDLPMLAQADYAHVINPAEPLLQEAEKRGWQVCHWAR</sequence>
<dbReference type="PANTHER" id="PTHR43344:SF13">
    <property type="entry name" value="PHOSPHATASE RV3661-RELATED"/>
    <property type="match status" value="1"/>
</dbReference>
<dbReference type="InterPro" id="IPR023214">
    <property type="entry name" value="HAD_sf"/>
</dbReference>
<dbReference type="SUPFAM" id="SSF56784">
    <property type="entry name" value="HAD-like"/>
    <property type="match status" value="1"/>
</dbReference>
<dbReference type="InterPro" id="IPR006385">
    <property type="entry name" value="HAD_hydro_SerB1"/>
</dbReference>
<organism evidence="4 5">
    <name type="scientific">Pantoea ananatis (strain LMG 20103)</name>
    <dbReference type="NCBI Taxonomy" id="706191"/>
    <lineage>
        <taxon>Bacteria</taxon>
        <taxon>Pseudomonadati</taxon>
        <taxon>Pseudomonadota</taxon>
        <taxon>Gammaproteobacteria</taxon>
        <taxon>Enterobacterales</taxon>
        <taxon>Erwiniaceae</taxon>
        <taxon>Pantoea</taxon>
    </lineage>
</organism>
<accession>D4GNC0</accession>
<dbReference type="CDD" id="cd02612">
    <property type="entry name" value="HAD_PGPPase"/>
    <property type="match status" value="1"/>
</dbReference>
<dbReference type="KEGG" id="pam:PANA_1304"/>
<dbReference type="Proteomes" id="UP000001702">
    <property type="component" value="Chromosome"/>
</dbReference>
<proteinExistence type="predicted"/>
<dbReference type="GO" id="GO:0046872">
    <property type="term" value="F:metal ion binding"/>
    <property type="evidence" value="ECO:0007669"/>
    <property type="project" value="UniProtKB-KW"/>
</dbReference>
<dbReference type="Gene3D" id="3.40.50.1000">
    <property type="entry name" value="HAD superfamily/HAD-like"/>
    <property type="match status" value="1"/>
</dbReference>
<dbReference type="PANTHER" id="PTHR43344">
    <property type="entry name" value="PHOSPHOSERINE PHOSPHATASE"/>
    <property type="match status" value="1"/>
</dbReference>
<dbReference type="eggNOG" id="COG0560">
    <property type="taxonomic scope" value="Bacteria"/>
</dbReference>
<evidence type="ECO:0000256" key="1">
    <source>
        <dbReference type="ARBA" id="ARBA00022723"/>
    </source>
</evidence>
<protein>
    <submittedName>
        <fullName evidence="4">Uncharacterized protein</fullName>
    </submittedName>
</protein>
<dbReference type="NCBIfam" id="TIGR01490">
    <property type="entry name" value="HAD-SF-IB-hyp1"/>
    <property type="match status" value="1"/>
</dbReference>
<dbReference type="InterPro" id="IPR036412">
    <property type="entry name" value="HAD-like_sf"/>
</dbReference>
<keyword evidence="2" id="KW-0378">Hydrolase</keyword>
<evidence type="ECO:0000256" key="2">
    <source>
        <dbReference type="ARBA" id="ARBA00022801"/>
    </source>
</evidence>
<keyword evidence="3" id="KW-0460">Magnesium</keyword>
<dbReference type="EMBL" id="CP001875">
    <property type="protein sequence ID" value="ADD76471.1"/>
    <property type="molecule type" value="Genomic_DNA"/>
</dbReference>
<dbReference type="GO" id="GO:0016787">
    <property type="term" value="F:hydrolase activity"/>
    <property type="evidence" value="ECO:0007669"/>
    <property type="project" value="UniProtKB-KW"/>
</dbReference>
<evidence type="ECO:0000313" key="4">
    <source>
        <dbReference type="EMBL" id="ADD76471.1"/>
    </source>
</evidence>
<evidence type="ECO:0000256" key="3">
    <source>
        <dbReference type="ARBA" id="ARBA00022842"/>
    </source>
</evidence>
<dbReference type="Gene3D" id="1.20.1440.100">
    <property type="entry name" value="SG protein - dephosphorylation function"/>
    <property type="match status" value="1"/>
</dbReference>
<dbReference type="AlphaFoldDB" id="D4GNC0"/>
<dbReference type="STRING" id="706191.PANA_1304"/>
<gene>
    <name evidence="4" type="ordered locus">PANA_1304</name>
</gene>
<dbReference type="InterPro" id="IPR050582">
    <property type="entry name" value="HAD-like_SerB"/>
</dbReference>
<dbReference type="HOGENOM" id="CLU_052657_1_1_6"/>
<keyword evidence="5" id="KW-1185">Reference proteome</keyword>
<evidence type="ECO:0000313" key="5">
    <source>
        <dbReference type="Proteomes" id="UP000001702"/>
    </source>
</evidence>
<reference evidence="4 5" key="1">
    <citation type="journal article" date="2010" name="J. Bacteriol.">
        <title>Genome sequence of Pantoea ananatis LMG20103, the causative agent of Eucalyptus blight and dieback.</title>
        <authorList>
            <person name="De Maayer P."/>
            <person name="Chan W.Y."/>
            <person name="Venter S.N."/>
            <person name="Toth I.K."/>
            <person name="Birch P.R."/>
            <person name="Joubert F."/>
            <person name="Coutinho T.A."/>
        </authorList>
    </citation>
    <scope>NUCLEOTIDE SEQUENCE [LARGE SCALE GENOMIC DNA]</scope>
    <source>
        <strain evidence="4 5">LMG 20103</strain>
    </source>
</reference>